<sequence>MRLSPIDRAERVCYVLFLLCLVVGTLSYVSSYINAEWAFSSPTIPFFLMIVGGSALLMGLAATLGRVLSKDDSGR</sequence>
<keyword evidence="3" id="KW-1185">Reference proteome</keyword>
<keyword evidence="1" id="KW-1133">Transmembrane helix</keyword>
<reference evidence="2 3" key="1">
    <citation type="journal article" date="2024" name="Fungal Genet. Biol.">
        <title>The porcine skin microbiome exhibits broad fungal antagonism.</title>
        <authorList>
            <person name="De La Cruz K.F."/>
            <person name="Townsend E.C."/>
            <person name="Alex Cheong J.Z."/>
            <person name="Salamzade R."/>
            <person name="Liu A."/>
            <person name="Sandstrom S."/>
            <person name="Davila E."/>
            <person name="Huang L."/>
            <person name="Xu K.H."/>
            <person name="Wu S.Y."/>
            <person name="Meudt J.J."/>
            <person name="Shanmuganayagam D."/>
            <person name="Gibson A.L.F."/>
            <person name="Kalan L.R."/>
        </authorList>
    </citation>
    <scope>NUCLEOTIDE SEQUENCE [LARGE SCALE GENOMIC DNA]</scope>
    <source>
        <strain evidence="2 3">LK2625</strain>
    </source>
</reference>
<keyword evidence="1" id="KW-0472">Membrane</keyword>
<dbReference type="EMBL" id="JAYWLU010000002">
    <property type="protein sequence ID" value="MEX3593652.1"/>
    <property type="molecule type" value="Genomic_DNA"/>
</dbReference>
<proteinExistence type="predicted"/>
<protein>
    <recommendedName>
        <fullName evidence="4">DUF3955 domain-containing protein</fullName>
    </recommendedName>
</protein>
<keyword evidence="1" id="KW-0812">Transmembrane</keyword>
<evidence type="ECO:0000256" key="1">
    <source>
        <dbReference type="SAM" id="Phobius"/>
    </source>
</evidence>
<dbReference type="RefSeq" id="WP_368629102.1">
    <property type="nucleotide sequence ID" value="NZ_JAYWLU010000002.1"/>
</dbReference>
<feature type="transmembrane region" description="Helical" evidence="1">
    <location>
        <begin position="12"/>
        <end position="33"/>
    </location>
</feature>
<evidence type="ECO:0000313" key="2">
    <source>
        <dbReference type="EMBL" id="MEX3593652.1"/>
    </source>
</evidence>
<name>A0ABV3V1E8_9MICC</name>
<accession>A0ABV3V1E8</accession>
<comment type="caution">
    <text evidence="2">The sequence shown here is derived from an EMBL/GenBank/DDBJ whole genome shotgun (WGS) entry which is preliminary data.</text>
</comment>
<dbReference type="Proteomes" id="UP001558481">
    <property type="component" value="Unassembled WGS sequence"/>
</dbReference>
<evidence type="ECO:0000313" key="3">
    <source>
        <dbReference type="Proteomes" id="UP001558481"/>
    </source>
</evidence>
<gene>
    <name evidence="2" type="ORF">VVR66_02865</name>
</gene>
<organism evidence="2 3">
    <name type="scientific">Kocuria carniphila</name>
    <dbReference type="NCBI Taxonomy" id="262208"/>
    <lineage>
        <taxon>Bacteria</taxon>
        <taxon>Bacillati</taxon>
        <taxon>Actinomycetota</taxon>
        <taxon>Actinomycetes</taxon>
        <taxon>Micrococcales</taxon>
        <taxon>Micrococcaceae</taxon>
        <taxon>Kocuria</taxon>
    </lineage>
</organism>
<feature type="transmembrane region" description="Helical" evidence="1">
    <location>
        <begin position="45"/>
        <end position="68"/>
    </location>
</feature>
<evidence type="ECO:0008006" key="4">
    <source>
        <dbReference type="Google" id="ProtNLM"/>
    </source>
</evidence>